<feature type="domain" description="Post-SET" evidence="6">
    <location>
        <begin position="119"/>
        <end position="135"/>
    </location>
</feature>
<dbReference type="InterPro" id="IPR001214">
    <property type="entry name" value="SET_dom"/>
</dbReference>
<dbReference type="EMBL" id="JAEPRC010000996">
    <property type="protein sequence ID" value="KAG2190317.1"/>
    <property type="molecule type" value="Genomic_DNA"/>
</dbReference>
<dbReference type="InterPro" id="IPR053201">
    <property type="entry name" value="Flavunoidine_N-MTase"/>
</dbReference>
<keyword evidence="2" id="KW-0808">Transferase</keyword>
<dbReference type="InterPro" id="IPR046341">
    <property type="entry name" value="SET_dom_sf"/>
</dbReference>
<comment type="caution">
    <text evidence="7">The sequence shown here is derived from an EMBL/GenBank/DDBJ whole genome shotgun (WGS) entry which is preliminary data.</text>
</comment>
<accession>A0A8H7QD88</accession>
<evidence type="ECO:0000256" key="4">
    <source>
        <dbReference type="SAM" id="MobiDB-lite"/>
    </source>
</evidence>
<feature type="region of interest" description="Disordered" evidence="4">
    <location>
        <begin position="1"/>
        <end position="20"/>
    </location>
</feature>
<reference evidence="7" key="1">
    <citation type="submission" date="2020-12" db="EMBL/GenBank/DDBJ databases">
        <title>Metabolic potential, ecology and presence of endohyphal bacteria is reflected in genomic diversity of Mucoromycotina.</title>
        <authorList>
            <person name="Muszewska A."/>
            <person name="Okrasinska A."/>
            <person name="Steczkiewicz K."/>
            <person name="Drgas O."/>
            <person name="Orlowska M."/>
            <person name="Perlinska-Lenart U."/>
            <person name="Aleksandrzak-Piekarczyk T."/>
            <person name="Szatraj K."/>
            <person name="Zielenkiewicz U."/>
            <person name="Pilsyk S."/>
            <person name="Malc E."/>
            <person name="Mieczkowski P."/>
            <person name="Kruszewska J.S."/>
            <person name="Biernat P."/>
            <person name="Pawlowska J."/>
        </authorList>
    </citation>
    <scope>NUCLEOTIDE SEQUENCE</scope>
    <source>
        <strain evidence="7">CBS 226.32</strain>
    </source>
</reference>
<evidence type="ECO:0000313" key="8">
    <source>
        <dbReference type="Proteomes" id="UP000650833"/>
    </source>
</evidence>
<dbReference type="PANTHER" id="PTHR12350">
    <property type="entry name" value="HISTONE-LYSINE N-METHYLTRANSFERASE-RELATED"/>
    <property type="match status" value="1"/>
</dbReference>
<name>A0A8H7QD88_9FUNG</name>
<evidence type="ECO:0000259" key="5">
    <source>
        <dbReference type="PROSITE" id="PS50280"/>
    </source>
</evidence>
<dbReference type="GO" id="GO:0008168">
    <property type="term" value="F:methyltransferase activity"/>
    <property type="evidence" value="ECO:0007669"/>
    <property type="project" value="UniProtKB-KW"/>
</dbReference>
<dbReference type="SUPFAM" id="SSF82199">
    <property type="entry name" value="SET domain"/>
    <property type="match status" value="1"/>
</dbReference>
<proteinExistence type="predicted"/>
<evidence type="ECO:0000259" key="6">
    <source>
        <dbReference type="PROSITE" id="PS50868"/>
    </source>
</evidence>
<gene>
    <name evidence="7" type="ORF">INT46_010965</name>
</gene>
<dbReference type="OrthoDB" id="5984008at2759"/>
<dbReference type="PROSITE" id="PS50280">
    <property type="entry name" value="SET"/>
    <property type="match status" value="1"/>
</dbReference>
<keyword evidence="1" id="KW-0489">Methyltransferase</keyword>
<evidence type="ECO:0000256" key="3">
    <source>
        <dbReference type="ARBA" id="ARBA00022691"/>
    </source>
</evidence>
<sequence length="166" mass="18869">MHEEKQQQQQPSHPDLFKVLRQGDPTSFSSKLVAERDFNKGETIADLTGLTLGPKKYSSVQISRTEHVELNSDLLYLNHSCDPSTYLDITKRAIVALKDIKQGGELTFFYPSTEWDMAQAFDCWCGADKCVGKVNGARHIPTKILEQFTLSEHIIQLLKERDSQEQ</sequence>
<dbReference type="PROSITE" id="PS50868">
    <property type="entry name" value="POST_SET"/>
    <property type="match status" value="1"/>
</dbReference>
<dbReference type="Gene3D" id="2.170.270.10">
    <property type="entry name" value="SET domain"/>
    <property type="match status" value="1"/>
</dbReference>
<keyword evidence="3" id="KW-0949">S-adenosyl-L-methionine</keyword>
<feature type="domain" description="SET" evidence="5">
    <location>
        <begin position="15"/>
        <end position="111"/>
    </location>
</feature>
<dbReference type="InterPro" id="IPR003616">
    <property type="entry name" value="Post-SET_dom"/>
</dbReference>
<evidence type="ECO:0008006" key="9">
    <source>
        <dbReference type="Google" id="ProtNLM"/>
    </source>
</evidence>
<keyword evidence="8" id="KW-1185">Reference proteome</keyword>
<evidence type="ECO:0000313" key="7">
    <source>
        <dbReference type="EMBL" id="KAG2190317.1"/>
    </source>
</evidence>
<dbReference type="PANTHER" id="PTHR12350:SF19">
    <property type="entry name" value="SET DOMAIN-CONTAINING PROTEIN"/>
    <property type="match status" value="1"/>
</dbReference>
<organism evidence="7 8">
    <name type="scientific">Mucor plumbeus</name>
    <dbReference type="NCBI Taxonomy" id="97098"/>
    <lineage>
        <taxon>Eukaryota</taxon>
        <taxon>Fungi</taxon>
        <taxon>Fungi incertae sedis</taxon>
        <taxon>Mucoromycota</taxon>
        <taxon>Mucoromycotina</taxon>
        <taxon>Mucoromycetes</taxon>
        <taxon>Mucorales</taxon>
        <taxon>Mucorineae</taxon>
        <taxon>Mucoraceae</taxon>
        <taxon>Mucor</taxon>
    </lineage>
</organism>
<dbReference type="GO" id="GO:0032259">
    <property type="term" value="P:methylation"/>
    <property type="evidence" value="ECO:0007669"/>
    <property type="project" value="UniProtKB-KW"/>
</dbReference>
<dbReference type="Pfam" id="PF00856">
    <property type="entry name" value="SET"/>
    <property type="match status" value="1"/>
</dbReference>
<dbReference type="Proteomes" id="UP000650833">
    <property type="component" value="Unassembled WGS sequence"/>
</dbReference>
<protein>
    <recommendedName>
        <fullName evidence="9">Post-SET domain-containing protein</fullName>
    </recommendedName>
</protein>
<evidence type="ECO:0000256" key="2">
    <source>
        <dbReference type="ARBA" id="ARBA00022679"/>
    </source>
</evidence>
<dbReference type="AlphaFoldDB" id="A0A8H7QD88"/>
<evidence type="ECO:0000256" key="1">
    <source>
        <dbReference type="ARBA" id="ARBA00022603"/>
    </source>
</evidence>